<dbReference type="Pfam" id="PF13855">
    <property type="entry name" value="LRR_8"/>
    <property type="match status" value="2"/>
</dbReference>
<comment type="caution">
    <text evidence="5">The sequence shown here is derived from an EMBL/GenBank/DDBJ whole genome shotgun (WGS) entry which is preliminary data.</text>
</comment>
<dbReference type="Gene3D" id="3.80.10.10">
    <property type="entry name" value="Ribonuclease Inhibitor"/>
    <property type="match status" value="2"/>
</dbReference>
<evidence type="ECO:0000313" key="6">
    <source>
        <dbReference type="Proteomes" id="UP001153954"/>
    </source>
</evidence>
<evidence type="ECO:0000256" key="3">
    <source>
        <dbReference type="ARBA" id="ARBA00022737"/>
    </source>
</evidence>
<keyword evidence="6" id="KW-1185">Reference proteome</keyword>
<dbReference type="PANTHER" id="PTHR24369">
    <property type="entry name" value="ANTIGEN BSP, PUTATIVE-RELATED"/>
    <property type="match status" value="1"/>
</dbReference>
<dbReference type="SUPFAM" id="SSF52058">
    <property type="entry name" value="L domain-like"/>
    <property type="match status" value="1"/>
</dbReference>
<dbReference type="InterPro" id="IPR001611">
    <property type="entry name" value="Leu-rich_rpt"/>
</dbReference>
<sequence>MAFIQYHLSVYVFLVFLIVVDSFPTCKYVNEEETEVVCNENGDTSYALTQRLVSDNNKTISISLKGCKISSIDDGSFHNFLSLKYLDLSQNQITELKIGALDGANQLIYLNLSNNFLSEIRSGLFNQTINLNTLDLTGNKLKQLKQGAFDNLQKLGHLGLSNNNLQGKDLDPFLFNHNTHISYIDFSANEMNGSPDTLLSTMQALEFLNLERCLLNEVPTFVTRRNLITMKTLILSKNEISKLDNPTIFINLENLMKLNLAENILDQINADVFKPLKKLKVIVLRENKIKYLPENLFQNMKNLANIDLSHNLIESVPVNAFRGTSVKNLNLSNNRFTYLSDNFCLELRNSGAKLTKFYFNQNPWQCTCLMSLLNEVKKLEISYNSLYYDGKYPVCVTTKEIFCKRHDSFNSIYTELYDDIASAEN</sequence>
<dbReference type="InterPro" id="IPR032675">
    <property type="entry name" value="LRR_dom_sf"/>
</dbReference>
<evidence type="ECO:0000256" key="2">
    <source>
        <dbReference type="ARBA" id="ARBA00022729"/>
    </source>
</evidence>
<dbReference type="GO" id="GO:0005886">
    <property type="term" value="C:plasma membrane"/>
    <property type="evidence" value="ECO:0007669"/>
    <property type="project" value="TreeGrafter"/>
</dbReference>
<dbReference type="InterPro" id="IPR050541">
    <property type="entry name" value="LRR_TM_domain-containing"/>
</dbReference>
<feature type="chain" id="PRO_5043583462" evidence="4">
    <location>
        <begin position="23"/>
        <end position="425"/>
    </location>
</feature>
<dbReference type="FunFam" id="3.80.10.10:FF:001164">
    <property type="entry name" value="GH01279p"/>
    <property type="match status" value="1"/>
</dbReference>
<reference evidence="5" key="1">
    <citation type="submission" date="2022-03" db="EMBL/GenBank/DDBJ databases">
        <authorList>
            <person name="Tunstrom K."/>
        </authorList>
    </citation>
    <scope>NUCLEOTIDE SEQUENCE</scope>
</reference>
<name>A0AAU9UD46_EUPED</name>
<keyword evidence="2 4" id="KW-0732">Signal</keyword>
<evidence type="ECO:0000256" key="1">
    <source>
        <dbReference type="ARBA" id="ARBA00022614"/>
    </source>
</evidence>
<protein>
    <submittedName>
        <fullName evidence="5">Uncharacterized protein</fullName>
    </submittedName>
</protein>
<evidence type="ECO:0000313" key="5">
    <source>
        <dbReference type="EMBL" id="CAH2096926.1"/>
    </source>
</evidence>
<gene>
    <name evidence="5" type="ORF">EEDITHA_LOCUS12208</name>
</gene>
<keyword evidence="1" id="KW-0433">Leucine-rich repeat</keyword>
<dbReference type="PROSITE" id="PS51450">
    <property type="entry name" value="LRR"/>
    <property type="match status" value="3"/>
</dbReference>
<keyword evidence="3" id="KW-0677">Repeat</keyword>
<dbReference type="InterPro" id="IPR003591">
    <property type="entry name" value="Leu-rich_rpt_typical-subtyp"/>
</dbReference>
<accession>A0AAU9UD46</accession>
<dbReference type="SMART" id="SM00365">
    <property type="entry name" value="LRR_SD22"/>
    <property type="match status" value="4"/>
</dbReference>
<dbReference type="PANTHER" id="PTHR24369:SF210">
    <property type="entry name" value="CHAOPTIN-RELATED"/>
    <property type="match status" value="1"/>
</dbReference>
<organism evidence="5 6">
    <name type="scientific">Euphydryas editha</name>
    <name type="common">Edith's checkerspot</name>
    <dbReference type="NCBI Taxonomy" id="104508"/>
    <lineage>
        <taxon>Eukaryota</taxon>
        <taxon>Metazoa</taxon>
        <taxon>Ecdysozoa</taxon>
        <taxon>Arthropoda</taxon>
        <taxon>Hexapoda</taxon>
        <taxon>Insecta</taxon>
        <taxon>Pterygota</taxon>
        <taxon>Neoptera</taxon>
        <taxon>Endopterygota</taxon>
        <taxon>Lepidoptera</taxon>
        <taxon>Glossata</taxon>
        <taxon>Ditrysia</taxon>
        <taxon>Papilionoidea</taxon>
        <taxon>Nymphalidae</taxon>
        <taxon>Nymphalinae</taxon>
        <taxon>Euphydryas</taxon>
    </lineage>
</organism>
<dbReference type="EMBL" id="CAKOGL010000017">
    <property type="protein sequence ID" value="CAH2096926.1"/>
    <property type="molecule type" value="Genomic_DNA"/>
</dbReference>
<proteinExistence type="predicted"/>
<evidence type="ECO:0000256" key="4">
    <source>
        <dbReference type="SAM" id="SignalP"/>
    </source>
</evidence>
<dbReference type="Proteomes" id="UP001153954">
    <property type="component" value="Unassembled WGS sequence"/>
</dbReference>
<feature type="signal peptide" evidence="4">
    <location>
        <begin position="1"/>
        <end position="22"/>
    </location>
</feature>
<dbReference type="AlphaFoldDB" id="A0AAU9UD46"/>
<dbReference type="SMART" id="SM00369">
    <property type="entry name" value="LRR_TYP"/>
    <property type="match status" value="10"/>
</dbReference>